<dbReference type="Proteomes" id="UP000321464">
    <property type="component" value="Unassembled WGS sequence"/>
</dbReference>
<evidence type="ECO:0000259" key="7">
    <source>
        <dbReference type="PROSITE" id="PS50850"/>
    </source>
</evidence>
<dbReference type="InterPro" id="IPR036259">
    <property type="entry name" value="MFS_trans_sf"/>
</dbReference>
<evidence type="ECO:0000256" key="5">
    <source>
        <dbReference type="ARBA" id="ARBA00023136"/>
    </source>
</evidence>
<dbReference type="SUPFAM" id="SSF103473">
    <property type="entry name" value="MFS general substrate transporter"/>
    <property type="match status" value="1"/>
</dbReference>
<feature type="transmembrane region" description="Helical" evidence="6">
    <location>
        <begin position="258"/>
        <end position="279"/>
    </location>
</feature>
<dbReference type="Pfam" id="PF07690">
    <property type="entry name" value="MFS_1"/>
    <property type="match status" value="1"/>
</dbReference>
<dbReference type="GO" id="GO:0016020">
    <property type="term" value="C:membrane"/>
    <property type="evidence" value="ECO:0007669"/>
    <property type="project" value="UniProtKB-SubCell"/>
</dbReference>
<feature type="transmembrane region" description="Helical" evidence="6">
    <location>
        <begin position="23"/>
        <end position="43"/>
    </location>
</feature>
<gene>
    <name evidence="8" type="ORF">NSE01_10810</name>
</gene>
<dbReference type="GO" id="GO:0022857">
    <property type="term" value="F:transmembrane transporter activity"/>
    <property type="evidence" value="ECO:0007669"/>
    <property type="project" value="InterPro"/>
</dbReference>
<dbReference type="AlphaFoldDB" id="A0A512AHQ7"/>
<feature type="transmembrane region" description="Helical" evidence="6">
    <location>
        <begin position="299"/>
        <end position="318"/>
    </location>
</feature>
<keyword evidence="9" id="KW-1185">Reference proteome</keyword>
<dbReference type="PROSITE" id="PS50850">
    <property type="entry name" value="MFS"/>
    <property type="match status" value="1"/>
</dbReference>
<keyword evidence="5 6" id="KW-0472">Membrane</keyword>
<dbReference type="RefSeq" id="WP_147158600.1">
    <property type="nucleotide sequence ID" value="NZ_BJYR01000007.1"/>
</dbReference>
<feature type="transmembrane region" description="Helical" evidence="6">
    <location>
        <begin position="390"/>
        <end position="410"/>
    </location>
</feature>
<comment type="subcellular location">
    <subcellularLocation>
        <location evidence="1">Membrane</location>
        <topology evidence="1">Multi-pass membrane protein</topology>
    </subcellularLocation>
</comment>
<feature type="transmembrane region" description="Helical" evidence="6">
    <location>
        <begin position="422"/>
        <end position="443"/>
    </location>
</feature>
<evidence type="ECO:0000313" key="8">
    <source>
        <dbReference type="EMBL" id="GEN99248.1"/>
    </source>
</evidence>
<dbReference type="Gene3D" id="1.20.1250.20">
    <property type="entry name" value="MFS general substrate transporter like domains"/>
    <property type="match status" value="1"/>
</dbReference>
<evidence type="ECO:0000256" key="3">
    <source>
        <dbReference type="ARBA" id="ARBA00022692"/>
    </source>
</evidence>
<organism evidence="8 9">
    <name type="scientific">Novosphingobium sediminis</name>
    <dbReference type="NCBI Taxonomy" id="707214"/>
    <lineage>
        <taxon>Bacteria</taxon>
        <taxon>Pseudomonadati</taxon>
        <taxon>Pseudomonadota</taxon>
        <taxon>Alphaproteobacteria</taxon>
        <taxon>Sphingomonadales</taxon>
        <taxon>Sphingomonadaceae</taxon>
        <taxon>Novosphingobium</taxon>
    </lineage>
</organism>
<dbReference type="InterPro" id="IPR020846">
    <property type="entry name" value="MFS_dom"/>
</dbReference>
<dbReference type="EMBL" id="BJYR01000007">
    <property type="protein sequence ID" value="GEN99248.1"/>
    <property type="molecule type" value="Genomic_DNA"/>
</dbReference>
<proteinExistence type="predicted"/>
<evidence type="ECO:0000256" key="2">
    <source>
        <dbReference type="ARBA" id="ARBA00022448"/>
    </source>
</evidence>
<dbReference type="PANTHER" id="PTHR23505">
    <property type="entry name" value="SPINSTER"/>
    <property type="match status" value="1"/>
</dbReference>
<dbReference type="PANTHER" id="PTHR23505:SF79">
    <property type="entry name" value="PROTEIN SPINSTER"/>
    <property type="match status" value="1"/>
</dbReference>
<dbReference type="InterPro" id="IPR044770">
    <property type="entry name" value="MFS_spinster-like"/>
</dbReference>
<protein>
    <submittedName>
        <fullName evidence="8">MFS transporter</fullName>
    </submittedName>
</protein>
<dbReference type="InterPro" id="IPR011701">
    <property type="entry name" value="MFS"/>
</dbReference>
<evidence type="ECO:0000256" key="4">
    <source>
        <dbReference type="ARBA" id="ARBA00022989"/>
    </source>
</evidence>
<feature type="transmembrane region" description="Helical" evidence="6">
    <location>
        <begin position="356"/>
        <end position="378"/>
    </location>
</feature>
<feature type="transmembrane region" description="Helical" evidence="6">
    <location>
        <begin position="94"/>
        <end position="112"/>
    </location>
</feature>
<keyword evidence="2" id="KW-0813">Transport</keyword>
<name>A0A512AHQ7_9SPHN</name>
<accession>A0A512AHQ7</accession>
<feature type="transmembrane region" description="Helical" evidence="6">
    <location>
        <begin position="330"/>
        <end position="350"/>
    </location>
</feature>
<feature type="transmembrane region" description="Helical" evidence="6">
    <location>
        <begin position="153"/>
        <end position="181"/>
    </location>
</feature>
<keyword evidence="3 6" id="KW-0812">Transmembrane</keyword>
<keyword evidence="4 6" id="KW-1133">Transmembrane helix</keyword>
<evidence type="ECO:0000313" key="9">
    <source>
        <dbReference type="Proteomes" id="UP000321464"/>
    </source>
</evidence>
<evidence type="ECO:0000256" key="1">
    <source>
        <dbReference type="ARBA" id="ARBA00004141"/>
    </source>
</evidence>
<feature type="domain" description="Major facilitator superfamily (MFS) profile" evidence="7">
    <location>
        <begin position="27"/>
        <end position="450"/>
    </location>
</feature>
<evidence type="ECO:0000256" key="6">
    <source>
        <dbReference type="SAM" id="Phobius"/>
    </source>
</evidence>
<reference evidence="8 9" key="1">
    <citation type="submission" date="2019-07" db="EMBL/GenBank/DDBJ databases">
        <title>Whole genome shotgun sequence of Novosphingobium sediminis NBRC 106119.</title>
        <authorList>
            <person name="Hosoyama A."/>
            <person name="Uohara A."/>
            <person name="Ohji S."/>
            <person name="Ichikawa N."/>
        </authorList>
    </citation>
    <scope>NUCLEOTIDE SEQUENCE [LARGE SCALE GENOMIC DNA]</scope>
    <source>
        <strain evidence="8 9">NBRC 106119</strain>
    </source>
</reference>
<feature type="transmembrane region" description="Helical" evidence="6">
    <location>
        <begin position="193"/>
        <end position="213"/>
    </location>
</feature>
<dbReference type="OrthoDB" id="7187764at2"/>
<sequence>MAGPTIMAAPVGAAEREWPSAGAAYWALFVIVLATFLTFFDAVTFGMLAERIKHDFGLTDSQLGFLAGPASIVCYLFVGIPLARLADIYPRKYVLGGGAAVVGLIISLGGLAQTFTQFIGSRVFLAAGGSAHAPSSYSLLADAFPPKKLTRAFALLQFGFIGGTTLGPLIGGALVVMSASWAPTTFGPLTILGWQWILIVMGLPGLLVGLLFLTVQEPARLAPAADAPHVPTDAGFMRRVLTFMGLDALRAINAKPRVYYPLFAALALSAVETFGLQFWRVPFMVRTFGWDERQIGAALSVTVLAGSLSGLLLGSVLVEWLAKRHKDANVRAAAICFSGTTICSITAILMPTAWGSLILFGFSGMFGLAGAVPQNAAIQRVAPNDMRGQVTAFYLFMFTFFGAMGSWVVGQVQDRIIGDPHQIWKALLITASVLLPLATFLMIRAIRPYREEVERLEAEGL</sequence>
<feature type="transmembrane region" description="Helical" evidence="6">
    <location>
        <begin position="63"/>
        <end position="82"/>
    </location>
</feature>
<comment type="caution">
    <text evidence="8">The sequence shown here is derived from an EMBL/GenBank/DDBJ whole genome shotgun (WGS) entry which is preliminary data.</text>
</comment>